<accession>A0ABQ4X4D3</accession>
<reference evidence="2" key="1">
    <citation type="journal article" date="2022" name="Int. J. Mol. Sci.">
        <title>Draft Genome of Tanacetum Coccineum: Genomic Comparison of Closely Related Tanacetum-Family Plants.</title>
        <authorList>
            <person name="Yamashiro T."/>
            <person name="Shiraishi A."/>
            <person name="Nakayama K."/>
            <person name="Satake H."/>
        </authorList>
    </citation>
    <scope>NUCLEOTIDE SEQUENCE</scope>
</reference>
<keyword evidence="1" id="KW-0812">Transmembrane</keyword>
<evidence type="ECO:0000256" key="1">
    <source>
        <dbReference type="SAM" id="Phobius"/>
    </source>
</evidence>
<evidence type="ECO:0000313" key="3">
    <source>
        <dbReference type="Proteomes" id="UP001151760"/>
    </source>
</evidence>
<keyword evidence="3" id="KW-1185">Reference proteome</keyword>
<organism evidence="2 3">
    <name type="scientific">Tanacetum coccineum</name>
    <dbReference type="NCBI Taxonomy" id="301880"/>
    <lineage>
        <taxon>Eukaryota</taxon>
        <taxon>Viridiplantae</taxon>
        <taxon>Streptophyta</taxon>
        <taxon>Embryophyta</taxon>
        <taxon>Tracheophyta</taxon>
        <taxon>Spermatophyta</taxon>
        <taxon>Magnoliopsida</taxon>
        <taxon>eudicotyledons</taxon>
        <taxon>Gunneridae</taxon>
        <taxon>Pentapetalae</taxon>
        <taxon>asterids</taxon>
        <taxon>campanulids</taxon>
        <taxon>Asterales</taxon>
        <taxon>Asteraceae</taxon>
        <taxon>Asteroideae</taxon>
        <taxon>Anthemideae</taxon>
        <taxon>Anthemidinae</taxon>
        <taxon>Tanacetum</taxon>
    </lineage>
</organism>
<dbReference type="EMBL" id="BQNB010009195">
    <property type="protein sequence ID" value="GJS60045.1"/>
    <property type="molecule type" value="Genomic_DNA"/>
</dbReference>
<reference evidence="2" key="2">
    <citation type="submission" date="2022-01" db="EMBL/GenBank/DDBJ databases">
        <authorList>
            <person name="Yamashiro T."/>
            <person name="Shiraishi A."/>
            <person name="Satake H."/>
            <person name="Nakayama K."/>
        </authorList>
    </citation>
    <scope>NUCLEOTIDE SEQUENCE</scope>
</reference>
<evidence type="ECO:0008006" key="4">
    <source>
        <dbReference type="Google" id="ProtNLM"/>
    </source>
</evidence>
<protein>
    <recommendedName>
        <fullName evidence="4">Reverse transcriptase Ty1/copia-type domain-containing protein</fullName>
    </recommendedName>
</protein>
<feature type="transmembrane region" description="Helical" evidence="1">
    <location>
        <begin position="134"/>
        <end position="152"/>
    </location>
</feature>
<dbReference type="Proteomes" id="UP001151760">
    <property type="component" value="Unassembled WGS sequence"/>
</dbReference>
<gene>
    <name evidence="2" type="ORF">Tco_0654829</name>
</gene>
<sequence>MKNEGTAQVHEGTARRYCSKVLLLFESTAHYAQSTARCESTAVMFEVEFSQIQDDGVNIWVSKGRLLFFKNVSIYMQPLRGKRSSQVAYLHKTPIGMITKRGKKIHIICKLIIMCGGMIISLRGSDRLQRKIEAIRIFLAFASYMGFIVYQMDVKSAFLYVGNYRFDETKEQKNETRRT</sequence>
<keyword evidence="1" id="KW-1133">Transmembrane helix</keyword>
<name>A0ABQ4X4D3_9ASTR</name>
<comment type="caution">
    <text evidence="2">The sequence shown here is derived from an EMBL/GenBank/DDBJ whole genome shotgun (WGS) entry which is preliminary data.</text>
</comment>
<proteinExistence type="predicted"/>
<keyword evidence="1" id="KW-0472">Membrane</keyword>
<feature type="transmembrane region" description="Helical" evidence="1">
    <location>
        <begin position="105"/>
        <end position="122"/>
    </location>
</feature>
<evidence type="ECO:0000313" key="2">
    <source>
        <dbReference type="EMBL" id="GJS60045.1"/>
    </source>
</evidence>